<comment type="caution">
    <text evidence="2">The sequence shown here is derived from an EMBL/GenBank/DDBJ whole genome shotgun (WGS) entry which is preliminary data.</text>
</comment>
<evidence type="ECO:0000256" key="1">
    <source>
        <dbReference type="SAM" id="Phobius"/>
    </source>
</evidence>
<feature type="transmembrane region" description="Helical" evidence="1">
    <location>
        <begin position="6"/>
        <end position="27"/>
    </location>
</feature>
<reference evidence="3" key="1">
    <citation type="submission" date="2023-08" db="EMBL/GenBank/DDBJ databases">
        <title>Rhodospirillaceae gen. nov., a novel taxon isolated from the Yangtze River Yuezi River estuary sludge.</title>
        <authorList>
            <person name="Ruan L."/>
        </authorList>
    </citation>
    <scope>NUCLEOTIDE SEQUENCE [LARGE SCALE GENOMIC DNA]</scope>
    <source>
        <strain evidence="3">R-7</strain>
    </source>
</reference>
<evidence type="ECO:0000313" key="2">
    <source>
        <dbReference type="EMBL" id="MDQ7248033.1"/>
    </source>
</evidence>
<gene>
    <name evidence="2" type="ORF">Q8A70_10170</name>
</gene>
<dbReference type="EMBL" id="JAUYVI010000003">
    <property type="protein sequence ID" value="MDQ7248033.1"/>
    <property type="molecule type" value="Genomic_DNA"/>
</dbReference>
<evidence type="ECO:0000313" key="3">
    <source>
        <dbReference type="Proteomes" id="UP001230156"/>
    </source>
</evidence>
<organism evidence="2 3">
    <name type="scientific">Dongia sedimenti</name>
    <dbReference type="NCBI Taxonomy" id="3064282"/>
    <lineage>
        <taxon>Bacteria</taxon>
        <taxon>Pseudomonadati</taxon>
        <taxon>Pseudomonadota</taxon>
        <taxon>Alphaproteobacteria</taxon>
        <taxon>Rhodospirillales</taxon>
        <taxon>Dongiaceae</taxon>
        <taxon>Dongia</taxon>
    </lineage>
</organism>
<protein>
    <submittedName>
        <fullName evidence="2">Uncharacterized protein</fullName>
    </submittedName>
</protein>
<sequence>MKYVFWGIVTVVVLGVVVVGGGAYWLANIEVDFKDPQMVGKFTETYGKNCVATYQKQLTKAGTPPTEEQLTGAEAACKCARDPVIAALAKRPVMTVSELAGTMASDPEILAITKSCSEAAGIAAPQ</sequence>
<keyword evidence="1" id="KW-0472">Membrane</keyword>
<dbReference type="RefSeq" id="WP_379955477.1">
    <property type="nucleotide sequence ID" value="NZ_JAUYVI010000003.1"/>
</dbReference>
<proteinExistence type="predicted"/>
<keyword evidence="3" id="KW-1185">Reference proteome</keyword>
<name>A0ABU0YMP2_9PROT</name>
<keyword evidence="1" id="KW-1133">Transmembrane helix</keyword>
<dbReference type="Proteomes" id="UP001230156">
    <property type="component" value="Unassembled WGS sequence"/>
</dbReference>
<accession>A0ABU0YMP2</accession>
<keyword evidence="1" id="KW-0812">Transmembrane</keyword>